<evidence type="ECO:0000256" key="8">
    <source>
        <dbReference type="ARBA" id="ARBA00023136"/>
    </source>
</evidence>
<dbReference type="eggNOG" id="ENOG5032SZC">
    <property type="taxonomic scope" value="Bacteria"/>
</dbReference>
<keyword evidence="5" id="KW-0812">Transmembrane</keyword>
<dbReference type="GeneID" id="66836342"/>
<evidence type="ECO:0000256" key="5">
    <source>
        <dbReference type="ARBA" id="ARBA00022692"/>
    </source>
</evidence>
<dbReference type="EC" id="7.1.1.9" evidence="10"/>
<dbReference type="Proteomes" id="UP000042997">
    <property type="component" value="Unassembled WGS sequence"/>
</dbReference>
<evidence type="ECO:0000256" key="3">
    <source>
        <dbReference type="ARBA" id="ARBA00006870"/>
    </source>
</evidence>
<name>A0A098BV74_9NOCA</name>
<protein>
    <recommendedName>
        <fullName evidence="10">Cytochrome c oxidase polypeptide 4</fullName>
        <ecNumber evidence="10">7.1.1.9</ecNumber>
    </recommendedName>
    <alternativeName>
        <fullName evidence="10">Cytochrome aa3 subunit 4</fullName>
    </alternativeName>
    <alternativeName>
        <fullName evidence="10">Cytochrome c oxidase polypeptide IV</fullName>
    </alternativeName>
</protein>
<evidence type="ECO:0000256" key="4">
    <source>
        <dbReference type="ARBA" id="ARBA00022475"/>
    </source>
</evidence>
<organism evidence="11 12">
    <name type="scientific">Rhodococcus ruber</name>
    <dbReference type="NCBI Taxonomy" id="1830"/>
    <lineage>
        <taxon>Bacteria</taxon>
        <taxon>Bacillati</taxon>
        <taxon>Actinomycetota</taxon>
        <taxon>Actinomycetes</taxon>
        <taxon>Mycobacteriales</taxon>
        <taxon>Nocardiaceae</taxon>
        <taxon>Rhodococcus</taxon>
    </lineage>
</organism>
<gene>
    <name evidence="11" type="primary">ctaF</name>
    <name evidence="11" type="ORF">RHRU231_920035</name>
</gene>
<evidence type="ECO:0000256" key="2">
    <source>
        <dbReference type="ARBA" id="ARBA00004651"/>
    </source>
</evidence>
<accession>A0A098BV74</accession>
<dbReference type="GO" id="GO:0004129">
    <property type="term" value="F:cytochrome-c oxidase activity"/>
    <property type="evidence" value="ECO:0007669"/>
    <property type="project" value="UniProtKB-EC"/>
</dbReference>
<comment type="catalytic activity">
    <reaction evidence="9 10">
        <text>4 Fe(II)-[cytochrome c] + O2 + 8 H(+)(in) = 4 Fe(III)-[cytochrome c] + 2 H2O + 4 H(+)(out)</text>
        <dbReference type="Rhea" id="RHEA:11436"/>
        <dbReference type="Rhea" id="RHEA-COMP:10350"/>
        <dbReference type="Rhea" id="RHEA-COMP:14399"/>
        <dbReference type="ChEBI" id="CHEBI:15377"/>
        <dbReference type="ChEBI" id="CHEBI:15378"/>
        <dbReference type="ChEBI" id="CHEBI:15379"/>
        <dbReference type="ChEBI" id="CHEBI:29033"/>
        <dbReference type="ChEBI" id="CHEBI:29034"/>
        <dbReference type="EC" id="7.1.1.9"/>
    </reaction>
</comment>
<evidence type="ECO:0000256" key="9">
    <source>
        <dbReference type="ARBA" id="ARBA00047816"/>
    </source>
</evidence>
<reference evidence="11 12" key="1">
    <citation type="journal article" date="2014" name="Genome Announc.">
        <title>Draft Genome Sequence of Propane- and Butane-Oxidizing Actinobacterium Rhodococcus ruber IEGM 231.</title>
        <authorList>
            <person name="Ivshina I.B."/>
            <person name="Kuyukina M.S."/>
            <person name="Krivoruchko A.V."/>
            <person name="Barbe V."/>
            <person name="Fischer C."/>
        </authorList>
    </citation>
    <scope>NUCLEOTIDE SEQUENCE [LARGE SCALE GENOMIC DNA]</scope>
</reference>
<dbReference type="GO" id="GO:0016491">
    <property type="term" value="F:oxidoreductase activity"/>
    <property type="evidence" value="ECO:0007669"/>
    <property type="project" value="UniProtKB-KW"/>
</dbReference>
<evidence type="ECO:0000256" key="7">
    <source>
        <dbReference type="ARBA" id="ARBA00022989"/>
    </source>
</evidence>
<dbReference type="PIRSF" id="PIRSF017385">
    <property type="entry name" value="CtaF"/>
    <property type="match status" value="1"/>
</dbReference>
<dbReference type="AlphaFoldDB" id="A0A098BV74"/>
<dbReference type="GO" id="GO:0005886">
    <property type="term" value="C:plasma membrane"/>
    <property type="evidence" value="ECO:0007669"/>
    <property type="project" value="UniProtKB-SubCell"/>
</dbReference>
<dbReference type="EMBL" id="CCSD01000108">
    <property type="protein sequence ID" value="CDZ92097.1"/>
    <property type="molecule type" value="Genomic_DNA"/>
</dbReference>
<keyword evidence="4 10" id="KW-1003">Cell membrane</keyword>
<dbReference type="Pfam" id="PF12270">
    <property type="entry name" value="Cyt_c_ox_IV"/>
    <property type="match status" value="1"/>
</dbReference>
<evidence type="ECO:0000313" key="11">
    <source>
        <dbReference type="EMBL" id="CDZ92097.1"/>
    </source>
</evidence>
<dbReference type="GO" id="GO:0022900">
    <property type="term" value="P:electron transport chain"/>
    <property type="evidence" value="ECO:0007669"/>
    <property type="project" value="InterPro"/>
</dbReference>
<dbReference type="InterPro" id="IPR021050">
    <property type="entry name" value="Cyt_c_oxidase_su4_actinobac"/>
</dbReference>
<evidence type="ECO:0000313" key="12">
    <source>
        <dbReference type="Proteomes" id="UP000042997"/>
    </source>
</evidence>
<dbReference type="KEGG" id="rrz:CS378_05220"/>
<evidence type="ECO:0000256" key="1">
    <source>
        <dbReference type="ARBA" id="ARBA00002536"/>
    </source>
</evidence>
<keyword evidence="11" id="KW-0560">Oxidoreductase</keyword>
<comment type="subunit">
    <text evidence="10">Associates with subunits I, II and III to form cytochrome c oxidase.</text>
</comment>
<dbReference type="RefSeq" id="WP_010594341.1">
    <property type="nucleotide sequence ID" value="NZ_CP023714.1"/>
</dbReference>
<keyword evidence="7" id="KW-1133">Transmembrane helix</keyword>
<evidence type="ECO:0000256" key="10">
    <source>
        <dbReference type="PIRNR" id="PIRNR017385"/>
    </source>
</evidence>
<keyword evidence="8 10" id="KW-0472">Membrane</keyword>
<keyword evidence="6 10" id="KW-1278">Translocase</keyword>
<comment type="function">
    <text evidence="1 10">Part of cytochrome c oxidase, its function is unknown.</text>
</comment>
<dbReference type="OrthoDB" id="5244617at2"/>
<comment type="subcellular location">
    <subcellularLocation>
        <location evidence="2">Cell membrane</location>
        <topology evidence="2">Multi-pass membrane protein</topology>
    </subcellularLocation>
</comment>
<sequence length="138" mass="14859">MKIEAKLFEVVTVFFVLVAIVYGVFTGLSRTGIEWAGLTAIVLSAGLTLIVGTYFRFVARRLDTRPEDYEEAEISDGAGDLGFFSAGSYWPILLAGAAAFAAIALAFFQPWLIVLAVVLILAAAAGLVFEYHVGPEKH</sequence>
<proteinExistence type="inferred from homology"/>
<comment type="similarity">
    <text evidence="3 10">Belongs to the cytochrome c oxidase bacterial subunit CtaF family.</text>
</comment>
<evidence type="ECO:0000256" key="6">
    <source>
        <dbReference type="ARBA" id="ARBA00022967"/>
    </source>
</evidence>